<protein>
    <recommendedName>
        <fullName evidence="3">SRPBCC family protein</fullName>
    </recommendedName>
</protein>
<dbReference type="HOGENOM" id="CLU_122733_2_0_6"/>
<dbReference type="SUPFAM" id="SSF55961">
    <property type="entry name" value="Bet v1-like"/>
    <property type="match status" value="1"/>
</dbReference>
<sequence>MPKYVVMKQSFNAPIDFIFLLFSKHRTFNTVLWPLQSVMIKSSQDVENSDGVGSIRKMGIGPFKPIQEEITQSMSNELIEYRMLKNSLFSYHLGRLEFEKAGNCTNLTYTIWLDSRIPLVTNITLMQLKSSATRGLKKIAIQMNQFKIKEL</sequence>
<organism evidence="1 2">
    <name type="scientific">Acinetobacter dispersus</name>
    <dbReference type="NCBI Taxonomy" id="70348"/>
    <lineage>
        <taxon>Bacteria</taxon>
        <taxon>Pseudomonadati</taxon>
        <taxon>Pseudomonadota</taxon>
        <taxon>Gammaproteobacteria</taxon>
        <taxon>Moraxellales</taxon>
        <taxon>Moraxellaceae</taxon>
        <taxon>Acinetobacter</taxon>
    </lineage>
</organism>
<accession>A0A6P1LRZ1</accession>
<dbReference type="InterPro" id="IPR023393">
    <property type="entry name" value="START-like_dom_sf"/>
</dbReference>
<dbReference type="Gene3D" id="3.30.530.20">
    <property type="match status" value="1"/>
</dbReference>
<evidence type="ECO:0000313" key="1">
    <source>
        <dbReference type="EMBL" id="ENW91634.1"/>
    </source>
</evidence>
<accession>N9MNX9</accession>
<dbReference type="eggNOG" id="COG3832">
    <property type="taxonomic scope" value="Bacteria"/>
</dbReference>
<keyword evidence="2" id="KW-1185">Reference proteome</keyword>
<dbReference type="AlphaFoldDB" id="N9MNX9"/>
<evidence type="ECO:0008006" key="3">
    <source>
        <dbReference type="Google" id="ProtNLM"/>
    </source>
</evidence>
<reference evidence="1 2" key="1">
    <citation type="submission" date="2013-02" db="EMBL/GenBank/DDBJ databases">
        <title>The Genome Sequence of Acinetobacter sp. ANC 4105.</title>
        <authorList>
            <consortium name="The Broad Institute Genome Sequencing Platform"/>
            <consortium name="The Broad Institute Genome Sequencing Center for Infectious Disease"/>
            <person name="Cerqueira G."/>
            <person name="Feldgarden M."/>
            <person name="Courvalin P."/>
            <person name="Perichon B."/>
            <person name="Grillot-Courvalin C."/>
            <person name="Clermont D."/>
            <person name="Rocha E."/>
            <person name="Yoon E.-J."/>
            <person name="Nemec A."/>
            <person name="Walker B."/>
            <person name="Young S.K."/>
            <person name="Zeng Q."/>
            <person name="Gargeya S."/>
            <person name="Fitzgerald M."/>
            <person name="Haas B."/>
            <person name="Abouelleil A."/>
            <person name="Alvarado L."/>
            <person name="Arachchi H.M."/>
            <person name="Berlin A.M."/>
            <person name="Chapman S.B."/>
            <person name="Dewar J."/>
            <person name="Goldberg J."/>
            <person name="Griggs A."/>
            <person name="Gujja S."/>
            <person name="Hansen M."/>
            <person name="Howarth C."/>
            <person name="Imamovic A."/>
            <person name="Larimer J."/>
            <person name="McCowan C."/>
            <person name="Murphy C."/>
            <person name="Neiman D."/>
            <person name="Pearson M."/>
            <person name="Priest M."/>
            <person name="Roberts A."/>
            <person name="Saif S."/>
            <person name="Shea T."/>
            <person name="Sisk P."/>
            <person name="Sykes S."/>
            <person name="Wortman J."/>
            <person name="Nusbaum C."/>
            <person name="Birren B."/>
        </authorList>
    </citation>
    <scope>NUCLEOTIDE SEQUENCE [LARGE SCALE GENOMIC DNA]</scope>
    <source>
        <strain evidence="1 2">ANC 4105</strain>
    </source>
</reference>
<proteinExistence type="predicted"/>
<dbReference type="OrthoDB" id="4459835at2"/>
<comment type="caution">
    <text evidence="1">The sequence shown here is derived from an EMBL/GenBank/DDBJ whole genome shotgun (WGS) entry which is preliminary data.</text>
</comment>
<dbReference type="EMBL" id="APRL01000013">
    <property type="protein sequence ID" value="ENW91634.1"/>
    <property type="molecule type" value="Genomic_DNA"/>
</dbReference>
<dbReference type="PATRIC" id="fig|1217703.3.peg.1508"/>
<dbReference type="Proteomes" id="UP000013261">
    <property type="component" value="Unassembled WGS sequence"/>
</dbReference>
<dbReference type="GeneID" id="300094034"/>
<gene>
    <name evidence="1" type="ORF">F904_01571</name>
</gene>
<name>N9MNX9_9GAMM</name>
<dbReference type="RefSeq" id="WP_005187260.1">
    <property type="nucleotide sequence ID" value="NZ_CP041970.1"/>
</dbReference>
<evidence type="ECO:0000313" key="2">
    <source>
        <dbReference type="Proteomes" id="UP000013261"/>
    </source>
</evidence>